<evidence type="ECO:0000256" key="5">
    <source>
        <dbReference type="ARBA" id="ARBA00023002"/>
    </source>
</evidence>
<accession>A0A2L2BRK5</accession>
<evidence type="ECO:0000256" key="8">
    <source>
        <dbReference type="ARBA" id="ARBA00049934"/>
    </source>
</evidence>
<dbReference type="AlphaFoldDB" id="A0A2L2BRK5"/>
<dbReference type="InterPro" id="IPR051919">
    <property type="entry name" value="W-dependent_AOR"/>
</dbReference>
<dbReference type="InterPro" id="IPR013983">
    <property type="entry name" value="Ald_Fedxn_OxRdtase_N"/>
</dbReference>
<dbReference type="GO" id="GO:0016625">
    <property type="term" value="F:oxidoreductase activity, acting on the aldehyde or oxo group of donors, iron-sulfur protein as acceptor"/>
    <property type="evidence" value="ECO:0007669"/>
    <property type="project" value="InterPro"/>
</dbReference>
<comment type="cofactor">
    <cofactor evidence="8">
        <name>tungstopterin</name>
        <dbReference type="ChEBI" id="CHEBI:30402"/>
    </cofactor>
</comment>
<dbReference type="GO" id="GO:0051539">
    <property type="term" value="F:4 iron, 4 sulfur cluster binding"/>
    <property type="evidence" value="ECO:0007669"/>
    <property type="project" value="UniProtKB-KW"/>
</dbReference>
<dbReference type="Gene3D" id="1.10.599.10">
    <property type="entry name" value="Aldehyde Ferredoxin Oxidoreductase Protein, subunit A, domain 3"/>
    <property type="match status" value="1"/>
</dbReference>
<dbReference type="Gene3D" id="1.10.569.10">
    <property type="entry name" value="Aldehyde Ferredoxin Oxidoreductase Protein, subunit A, domain 2"/>
    <property type="match status" value="1"/>
</dbReference>
<dbReference type="GO" id="GO:0009055">
    <property type="term" value="F:electron transfer activity"/>
    <property type="evidence" value="ECO:0007669"/>
    <property type="project" value="InterPro"/>
</dbReference>
<dbReference type="SUPFAM" id="SSF48310">
    <property type="entry name" value="Aldehyde ferredoxin oxidoreductase, C-terminal domains"/>
    <property type="match status" value="1"/>
</dbReference>
<gene>
    <name evidence="11" type="ORF">C3B54_111363</name>
</gene>
<proteinExistence type="inferred from homology"/>
<evidence type="ECO:0000256" key="6">
    <source>
        <dbReference type="ARBA" id="ARBA00023004"/>
    </source>
</evidence>
<dbReference type="InterPro" id="IPR036503">
    <property type="entry name" value="Ald_Fedxn_OxRdtase_N_sf"/>
</dbReference>
<dbReference type="PANTHER" id="PTHR30038">
    <property type="entry name" value="ALDEHYDE FERREDOXIN OXIDOREDUCTASE"/>
    <property type="match status" value="1"/>
</dbReference>
<dbReference type="InterPro" id="IPR013985">
    <property type="entry name" value="Ald_Fedxn_OxRdtase_dom3"/>
</dbReference>
<reference evidence="11 12" key="1">
    <citation type="submission" date="2018-02" db="EMBL/GenBank/DDBJ databases">
        <title>Complete genome of the streamlined marine actinobacterium Pontimonas salivibrio CL-TW6 adapted to coastal planktonic lifestype.</title>
        <authorList>
            <person name="Cho B.C."/>
            <person name="Hardies S.C."/>
            <person name="Jang G.I."/>
            <person name="Hwang C.Y."/>
        </authorList>
    </citation>
    <scope>NUCLEOTIDE SEQUENCE [LARGE SCALE GENOMIC DNA]</scope>
    <source>
        <strain evidence="11 12">CL-TW6</strain>
    </source>
</reference>
<dbReference type="KEGG" id="psai:C3B54_111363"/>
<dbReference type="InterPro" id="IPR013984">
    <property type="entry name" value="Ald_Fedxn_OxRdtase_dom2"/>
</dbReference>
<dbReference type="SUPFAM" id="SSF56228">
    <property type="entry name" value="Aldehyde ferredoxin oxidoreductase, N-terminal domain"/>
    <property type="match status" value="1"/>
</dbReference>
<feature type="domain" description="Aldehyde ferredoxin oxidoreductase N-terminal" evidence="10">
    <location>
        <begin position="1"/>
        <end position="218"/>
    </location>
</feature>
<dbReference type="GO" id="GO:0046872">
    <property type="term" value="F:metal ion binding"/>
    <property type="evidence" value="ECO:0007669"/>
    <property type="project" value="UniProtKB-KW"/>
</dbReference>
<protein>
    <submittedName>
        <fullName evidence="11">Aldehyde:ferredoxin oxidoreductase</fullName>
    </submittedName>
</protein>
<dbReference type="PANTHER" id="PTHR30038:SF0">
    <property type="entry name" value="TUNGSTEN-CONTAINING ALDEHYDE FERREDOXIN OXIDOREDUCTASE"/>
    <property type="match status" value="1"/>
</dbReference>
<keyword evidence="7" id="KW-0411">Iron-sulfur</keyword>
<dbReference type="RefSeq" id="WP_104913805.1">
    <property type="nucleotide sequence ID" value="NZ_CP026923.1"/>
</dbReference>
<evidence type="ECO:0000313" key="12">
    <source>
        <dbReference type="Proteomes" id="UP000243077"/>
    </source>
</evidence>
<dbReference type="Gene3D" id="3.60.9.10">
    <property type="entry name" value="Aldehyde ferredoxin oxidoreductase, N-terminal domain"/>
    <property type="match status" value="1"/>
</dbReference>
<sequence length="631" mass="66513">MAGVAVVDVAARQVHTFSPTWGLDHGPLPTALARWAMRKGHTPFLVIGRGPIAGAPVVGGQVASITGISPLAPVLTEAKVEGRLARGLRRLGLDAVVIYGHSADPVAVQLSAGSPAQQAAKQPGQQQDNSHKARALDAVLLDGEFLDASEYVDSEVFGTDSLLREGPDDVVITTGSRGMAGHPAASIVTNCGFPTSQGGLGAVCGQLGLKAIVLREGGVELAATALESDITTRYRESIDTNPLAQSERDYPGFGLWPSQGALGYASSDGFSGQPVAGLVDFDAKAFMPFAVDDGEDACPGCPQSCLKSFHIDGSKPVDGGRVHQLGIAALASQSNVTDPKELVEFNSLCHDWGVEHLAAEEALRSHNTSRPAEASTGPLADRLASALEEKPLGSGLDERVKAMVIPPFDPRANQGLAVGYALNPTGPRYDVFEHDIDFDPAGVGPERSEVGADLGIPAGGLPMGTLDSRRHDSIVSLWLLWSGMDALGVCEYAGPPTRELSTDDVVALANQYLPDQVTRTDIDRWGLLRLGMLRDANQRLGIASDSDRLPERFFSQPLPAGPLTGSVIDRAEFQDATEYVRKALSWTTDGVDPGSDLAAALSRVDSHLDEELSEVTTEVMATEVMTTRGNK</sequence>
<feature type="region of interest" description="Disordered" evidence="9">
    <location>
        <begin position="113"/>
        <end position="132"/>
    </location>
</feature>
<dbReference type="InterPro" id="IPR001203">
    <property type="entry name" value="OxRdtase_Ald_Fedxn_C"/>
</dbReference>
<keyword evidence="6" id="KW-0408">Iron</keyword>
<dbReference type="OrthoDB" id="9763894at2"/>
<dbReference type="Pfam" id="PF01314">
    <property type="entry name" value="AFOR_C"/>
    <property type="match status" value="1"/>
</dbReference>
<evidence type="ECO:0000256" key="7">
    <source>
        <dbReference type="ARBA" id="ARBA00023014"/>
    </source>
</evidence>
<feature type="compositionally biased region" description="Low complexity" evidence="9">
    <location>
        <begin position="113"/>
        <end position="127"/>
    </location>
</feature>
<dbReference type="Proteomes" id="UP000243077">
    <property type="component" value="Chromosome"/>
</dbReference>
<dbReference type="EMBL" id="CP026923">
    <property type="protein sequence ID" value="AVG24306.1"/>
    <property type="molecule type" value="Genomic_DNA"/>
</dbReference>
<evidence type="ECO:0000256" key="1">
    <source>
        <dbReference type="ARBA" id="ARBA00001966"/>
    </source>
</evidence>
<dbReference type="Pfam" id="PF02730">
    <property type="entry name" value="AFOR_N"/>
    <property type="match status" value="1"/>
</dbReference>
<keyword evidence="3" id="KW-0004">4Fe-4S</keyword>
<evidence type="ECO:0000256" key="9">
    <source>
        <dbReference type="SAM" id="MobiDB-lite"/>
    </source>
</evidence>
<comment type="similarity">
    <text evidence="2">Belongs to the AOR/FOR family.</text>
</comment>
<keyword evidence="4" id="KW-0479">Metal-binding</keyword>
<keyword evidence="5" id="KW-0560">Oxidoreductase</keyword>
<comment type="cofactor">
    <cofactor evidence="1">
        <name>[4Fe-4S] cluster</name>
        <dbReference type="ChEBI" id="CHEBI:49883"/>
    </cofactor>
</comment>
<keyword evidence="12" id="KW-1185">Reference proteome</keyword>
<dbReference type="InterPro" id="IPR036021">
    <property type="entry name" value="Tungsten_al_ferr_oxy-like_C"/>
</dbReference>
<evidence type="ECO:0000313" key="11">
    <source>
        <dbReference type="EMBL" id="AVG24306.1"/>
    </source>
</evidence>
<evidence type="ECO:0000256" key="3">
    <source>
        <dbReference type="ARBA" id="ARBA00022485"/>
    </source>
</evidence>
<name>A0A2L2BRK5_9MICO</name>
<dbReference type="SMART" id="SM00790">
    <property type="entry name" value="AFOR_N"/>
    <property type="match status" value="1"/>
</dbReference>
<evidence type="ECO:0000256" key="4">
    <source>
        <dbReference type="ARBA" id="ARBA00022723"/>
    </source>
</evidence>
<evidence type="ECO:0000256" key="2">
    <source>
        <dbReference type="ARBA" id="ARBA00011032"/>
    </source>
</evidence>
<evidence type="ECO:0000259" key="10">
    <source>
        <dbReference type="SMART" id="SM00790"/>
    </source>
</evidence>
<organism evidence="11 12">
    <name type="scientific">Pontimonas salivibrio</name>
    <dbReference type="NCBI Taxonomy" id="1159327"/>
    <lineage>
        <taxon>Bacteria</taxon>
        <taxon>Bacillati</taxon>
        <taxon>Actinomycetota</taxon>
        <taxon>Actinomycetes</taxon>
        <taxon>Micrococcales</taxon>
        <taxon>Microbacteriaceae</taxon>
        <taxon>Pontimonas</taxon>
    </lineage>
</organism>